<dbReference type="PATRIC" id="fig|1618426.3.peg.607"/>
<evidence type="ECO:0000256" key="1">
    <source>
        <dbReference type="SAM" id="Phobius"/>
    </source>
</evidence>
<evidence type="ECO:0000313" key="2">
    <source>
        <dbReference type="EMBL" id="KKQ09198.1"/>
    </source>
</evidence>
<protein>
    <recommendedName>
        <fullName evidence="4">DUF1003 domain-containing protein</fullName>
    </recommendedName>
</protein>
<gene>
    <name evidence="2" type="ORF">US19_C0016G0021</name>
</gene>
<dbReference type="PANTHER" id="PTHR41386:SF1">
    <property type="entry name" value="MEMBRANE PROTEIN"/>
    <property type="match status" value="1"/>
</dbReference>
<dbReference type="InterPro" id="IPR010406">
    <property type="entry name" value="DUF1003"/>
</dbReference>
<comment type="caution">
    <text evidence="2">The sequence shown here is derived from an EMBL/GenBank/DDBJ whole genome shotgun (WGS) entry which is preliminary data.</text>
</comment>
<organism evidence="2 3">
    <name type="scientific">Candidatus Daviesbacteria bacterium GW2011_GWB1_36_5</name>
    <dbReference type="NCBI Taxonomy" id="1618426"/>
    <lineage>
        <taxon>Bacteria</taxon>
        <taxon>Candidatus Daviesiibacteriota</taxon>
    </lineage>
</organism>
<feature type="transmembrane region" description="Helical" evidence="1">
    <location>
        <begin position="44"/>
        <end position="66"/>
    </location>
</feature>
<reference evidence="2 3" key="1">
    <citation type="journal article" date="2015" name="Nature">
        <title>rRNA introns, odd ribosomes, and small enigmatic genomes across a large radiation of phyla.</title>
        <authorList>
            <person name="Brown C.T."/>
            <person name="Hug L.A."/>
            <person name="Thomas B.C."/>
            <person name="Sharon I."/>
            <person name="Castelle C.J."/>
            <person name="Singh A."/>
            <person name="Wilkins M.J."/>
            <person name="Williams K.H."/>
            <person name="Banfield J.F."/>
        </authorList>
    </citation>
    <scope>NUCLEOTIDE SEQUENCE [LARGE SCALE GENOMIC DNA]</scope>
</reference>
<dbReference type="PANTHER" id="PTHR41386">
    <property type="entry name" value="INTEGRAL MEMBRANE PROTEIN-RELATED"/>
    <property type="match status" value="1"/>
</dbReference>
<keyword evidence="1" id="KW-1133">Transmembrane helix</keyword>
<sequence>MDTDKDSPLNHSLPTSERRRQFFKSFEAKSLRSRSLLTQIADDLTEICGSTAFLVFHVIFFTAWILVNTDVIAGTIAFDPFPFGLLTMVVSLEAIFLAIFILVSQNRSALVNTLREEVHLRVNLIAEEEITKILDVLAEMRKEMGIKTKDKELEEMLNRIDTNYIERSILEQIDRARPSLAKKLKEEFPYLISYPIRKPIEVFTSAVSTEAAPAKK</sequence>
<keyword evidence="1" id="KW-0472">Membrane</keyword>
<evidence type="ECO:0008006" key="4">
    <source>
        <dbReference type="Google" id="ProtNLM"/>
    </source>
</evidence>
<feature type="transmembrane region" description="Helical" evidence="1">
    <location>
        <begin position="81"/>
        <end position="103"/>
    </location>
</feature>
<dbReference type="Proteomes" id="UP000034492">
    <property type="component" value="Unassembled WGS sequence"/>
</dbReference>
<name>A0A0G0EQK2_9BACT</name>
<proteinExistence type="predicted"/>
<dbReference type="AlphaFoldDB" id="A0A0G0EQK2"/>
<evidence type="ECO:0000313" key="3">
    <source>
        <dbReference type="Proteomes" id="UP000034492"/>
    </source>
</evidence>
<keyword evidence="1" id="KW-0812">Transmembrane</keyword>
<dbReference type="Pfam" id="PF06210">
    <property type="entry name" value="DUF1003"/>
    <property type="match status" value="1"/>
</dbReference>
<accession>A0A0G0EQK2</accession>
<dbReference type="EMBL" id="LBSA01000016">
    <property type="protein sequence ID" value="KKQ09198.1"/>
    <property type="molecule type" value="Genomic_DNA"/>
</dbReference>